<dbReference type="RefSeq" id="WP_394633208.1">
    <property type="nucleotide sequence ID" value="NZ_JBIHSE010000004.1"/>
</dbReference>
<dbReference type="Proteomes" id="UP001607221">
    <property type="component" value="Unassembled WGS sequence"/>
</dbReference>
<accession>A0ABW7JH78</accession>
<keyword evidence="2" id="KW-1185">Reference proteome</keyword>
<gene>
    <name evidence="1" type="ORF">ACGRHZ_26890</name>
</gene>
<organism evidence="1 2">
    <name type="scientific">Vibrio jasicida</name>
    <dbReference type="NCBI Taxonomy" id="766224"/>
    <lineage>
        <taxon>Bacteria</taxon>
        <taxon>Pseudomonadati</taxon>
        <taxon>Pseudomonadota</taxon>
        <taxon>Gammaproteobacteria</taxon>
        <taxon>Vibrionales</taxon>
        <taxon>Vibrionaceae</taxon>
        <taxon>Vibrio</taxon>
    </lineage>
</organism>
<sequence>MKNAQQVVKRCWPFFFRECKNCGLLFKFEVGYKVTRNMFEGKKAHYICNSCAPSLISAQSVANCWPGSVWVNVAGYVPRPYVGFDMAQGKDRATNFIKGNRSD</sequence>
<comment type="caution">
    <text evidence="1">The sequence shown here is derived from an EMBL/GenBank/DDBJ whole genome shotgun (WGS) entry which is preliminary data.</text>
</comment>
<dbReference type="EMBL" id="JBIHSE010000004">
    <property type="protein sequence ID" value="MFH0274905.1"/>
    <property type="molecule type" value="Genomic_DNA"/>
</dbReference>
<proteinExistence type="predicted"/>
<name>A0ABW7JH78_9VIBR</name>
<evidence type="ECO:0000313" key="2">
    <source>
        <dbReference type="Proteomes" id="UP001607221"/>
    </source>
</evidence>
<protein>
    <submittedName>
        <fullName evidence="1">Uncharacterized protein</fullName>
    </submittedName>
</protein>
<reference evidence="1 2" key="1">
    <citation type="submission" date="2024-10" db="EMBL/GenBank/DDBJ databases">
        <authorList>
            <person name="Yibar A."/>
            <person name="Saticioglu I.B."/>
            <person name="Duman M."/>
            <person name="Ajmi N."/>
            <person name="Gurler F."/>
            <person name="Ay H."/>
            <person name="Onuk E."/>
            <person name="Guler S."/>
            <person name="Romalde J.L."/>
        </authorList>
    </citation>
    <scope>NUCLEOTIDE SEQUENCE [LARGE SCALE GENOMIC DNA]</scope>
    <source>
        <strain evidence="1 2">1-TCBS-A</strain>
    </source>
</reference>
<evidence type="ECO:0000313" key="1">
    <source>
        <dbReference type="EMBL" id="MFH0274905.1"/>
    </source>
</evidence>